<protein>
    <submittedName>
        <fullName evidence="7">Rhino</fullName>
    </submittedName>
</protein>
<keyword evidence="4" id="KW-0539">Nucleus</keyword>
<feature type="region of interest" description="Disordered" evidence="5">
    <location>
        <begin position="397"/>
        <end position="470"/>
    </location>
</feature>
<feature type="region of interest" description="Disordered" evidence="5">
    <location>
        <begin position="253"/>
        <end position="315"/>
    </location>
</feature>
<dbReference type="CDD" id="cd00034">
    <property type="entry name" value="CSD"/>
    <property type="match status" value="1"/>
</dbReference>
<sequence length="544" mass="60153">MSGKAQRPNPGQVVGPPNDQAPEYKVEKIVGKRFINGRPQFLVKWEDFPHEDNTWEPMENVGNCMQLVCDFEAELFRRRQNAVGNPDEALETSPSCSGPLITESTARSSKKTQQRSKPLQPKTKAKTSQMNRKEKENIKKMAGTIKNIQNRPKALKPSTSQIPTPSSTDVSDDKTSTPTKNIIKTPRFHSQFNDLNLSESSDEEPEGATSLNYQQARLPKQKTPTPPKPRGLIALPQDEDALVASEQVPPVLHREKSQPMQSPRQSDDADVCSSTSVSSSDESSSSSNSSTESSSSSVASFKVAQSKPNPTSLDQITLSSSLPDVSTAGPAAFSLNALKKEARKWATDKRESILGTSTSKTESASSTMGSNDMPQSMALDPSTDNDTIDFEMKRMHSCPAKQQSNWNVPEPLVNPSVEQVRSRQPENRRKSQAGTTKEVAPKQSITTHAPELDSKEEAMTLPGGRRGRTRQDWRMPERKAPFGLDRGLELDEVHHCYQVGEHLFLFVSWKGCQAIDAVPLKDLKEAYPLQIIKYFQSLKIAVPK</sequence>
<feature type="region of interest" description="Disordered" evidence="5">
    <location>
        <begin position="344"/>
        <end position="378"/>
    </location>
</feature>
<evidence type="ECO:0000256" key="4">
    <source>
        <dbReference type="ARBA" id="ARBA00023242"/>
    </source>
</evidence>
<dbReference type="Pfam" id="PF00385">
    <property type="entry name" value="Chromo"/>
    <property type="match status" value="1"/>
</dbReference>
<dbReference type="InterPro" id="IPR000953">
    <property type="entry name" value="Chromo/chromo_shadow_dom"/>
</dbReference>
<dbReference type="PANTHER" id="PTHR22812">
    <property type="entry name" value="CHROMOBOX PROTEIN"/>
    <property type="match status" value="1"/>
</dbReference>
<evidence type="ECO:0000256" key="3">
    <source>
        <dbReference type="ARBA" id="ARBA00022454"/>
    </source>
</evidence>
<feature type="compositionally biased region" description="Polar residues" evidence="5">
    <location>
        <begin position="306"/>
        <end position="315"/>
    </location>
</feature>
<name>Q49BK0_DROTE</name>
<keyword evidence="3" id="KW-0158">Chromosome</keyword>
<reference evidence="7" key="1">
    <citation type="journal article" date="2005" name="PLoS Genet.">
        <title>Positive Selection Drives the Evolution of rhino, a Member of the Heterochromatin Protein 1 Family in Drosophila.</title>
        <authorList>
            <person name="Vermaak D."/>
            <person name="Henikoff S."/>
            <person name="Malik H.S."/>
        </authorList>
    </citation>
    <scope>NUCLEOTIDE SEQUENCE</scope>
</reference>
<dbReference type="AlphaFoldDB" id="Q49BK0"/>
<feature type="compositionally biased region" description="Low complexity" evidence="5">
    <location>
        <begin position="356"/>
        <end position="367"/>
    </location>
</feature>
<dbReference type="PROSITE" id="PS00598">
    <property type="entry name" value="CHROMO_1"/>
    <property type="match status" value="1"/>
</dbReference>
<feature type="region of interest" description="Disordered" evidence="5">
    <location>
        <begin position="1"/>
        <end position="24"/>
    </location>
</feature>
<comment type="subcellular location">
    <subcellularLocation>
        <location evidence="2">Chromosome</location>
    </subcellularLocation>
    <subcellularLocation>
        <location evidence="1">Nucleus</location>
    </subcellularLocation>
</comment>
<evidence type="ECO:0000259" key="6">
    <source>
        <dbReference type="PROSITE" id="PS50013"/>
    </source>
</evidence>
<evidence type="ECO:0000256" key="5">
    <source>
        <dbReference type="SAM" id="MobiDB-lite"/>
    </source>
</evidence>
<dbReference type="InterPro" id="IPR051219">
    <property type="entry name" value="Heterochromatin_chromo-domain"/>
</dbReference>
<feature type="region of interest" description="Disordered" evidence="5">
    <location>
        <begin position="85"/>
        <end position="233"/>
    </location>
</feature>
<proteinExistence type="predicted"/>
<dbReference type="GO" id="GO:0005634">
    <property type="term" value="C:nucleus"/>
    <property type="evidence" value="ECO:0007669"/>
    <property type="project" value="UniProtKB-SubCell"/>
</dbReference>
<accession>Q49BK0</accession>
<organism evidence="7">
    <name type="scientific">Drosophila teissieri</name>
    <name type="common">Fruit fly</name>
    <dbReference type="NCBI Taxonomy" id="7243"/>
    <lineage>
        <taxon>Eukaryota</taxon>
        <taxon>Metazoa</taxon>
        <taxon>Ecdysozoa</taxon>
        <taxon>Arthropoda</taxon>
        <taxon>Hexapoda</taxon>
        <taxon>Insecta</taxon>
        <taxon>Pterygota</taxon>
        <taxon>Neoptera</taxon>
        <taxon>Endopterygota</taxon>
        <taxon>Diptera</taxon>
        <taxon>Brachycera</taxon>
        <taxon>Muscomorpha</taxon>
        <taxon>Ephydroidea</taxon>
        <taxon>Drosophilidae</taxon>
        <taxon>Drosophila</taxon>
        <taxon>Sophophora</taxon>
    </lineage>
</organism>
<feature type="compositionally biased region" description="Polar residues" evidence="5">
    <location>
        <begin position="92"/>
        <end position="107"/>
    </location>
</feature>
<evidence type="ECO:0000256" key="2">
    <source>
        <dbReference type="ARBA" id="ARBA00004286"/>
    </source>
</evidence>
<evidence type="ECO:0000313" key="7">
    <source>
        <dbReference type="EMBL" id="AAY34004.1"/>
    </source>
</evidence>
<dbReference type="InterPro" id="IPR023779">
    <property type="entry name" value="Chromodomain_CS"/>
</dbReference>
<gene>
    <name evidence="7" type="primary">rhi</name>
</gene>
<dbReference type="GO" id="GO:0005694">
    <property type="term" value="C:chromosome"/>
    <property type="evidence" value="ECO:0007669"/>
    <property type="project" value="UniProtKB-SubCell"/>
</dbReference>
<dbReference type="InterPro" id="IPR016197">
    <property type="entry name" value="Chromo-like_dom_sf"/>
</dbReference>
<dbReference type="InterPro" id="IPR023780">
    <property type="entry name" value="Chromo_domain"/>
</dbReference>
<feature type="domain" description="Chromo" evidence="6">
    <location>
        <begin position="24"/>
        <end position="83"/>
    </location>
</feature>
<dbReference type="EMBL" id="AY944334">
    <property type="protein sequence ID" value="AAY34004.1"/>
    <property type="molecule type" value="Genomic_DNA"/>
</dbReference>
<feature type="compositionally biased region" description="Low complexity" evidence="5">
    <location>
        <begin position="157"/>
        <end position="169"/>
    </location>
</feature>
<feature type="compositionally biased region" description="Polar residues" evidence="5">
    <location>
        <begin position="188"/>
        <end position="199"/>
    </location>
</feature>
<feature type="compositionally biased region" description="Basic and acidic residues" evidence="5">
    <location>
        <begin position="420"/>
        <end position="429"/>
    </location>
</feature>
<dbReference type="PROSITE" id="PS50013">
    <property type="entry name" value="CHROMO_2"/>
    <property type="match status" value="1"/>
</dbReference>
<dbReference type="SUPFAM" id="SSF54160">
    <property type="entry name" value="Chromo domain-like"/>
    <property type="match status" value="2"/>
</dbReference>
<evidence type="ECO:0000256" key="1">
    <source>
        <dbReference type="ARBA" id="ARBA00004123"/>
    </source>
</evidence>
<feature type="compositionally biased region" description="Low complexity" evidence="5">
    <location>
        <begin position="271"/>
        <end position="300"/>
    </location>
</feature>
<dbReference type="Gene3D" id="2.40.50.40">
    <property type="match status" value="2"/>
</dbReference>
<dbReference type="SMART" id="SM00298">
    <property type="entry name" value="CHROMO"/>
    <property type="match status" value="1"/>
</dbReference>